<evidence type="ECO:0000313" key="3">
    <source>
        <dbReference type="EMBL" id="KXS10775.1"/>
    </source>
</evidence>
<evidence type="ECO:0000256" key="2">
    <source>
        <dbReference type="SAM" id="Phobius"/>
    </source>
</evidence>
<dbReference type="AlphaFoldDB" id="A0A139A2K2"/>
<proteinExistence type="predicted"/>
<feature type="compositionally biased region" description="Polar residues" evidence="1">
    <location>
        <begin position="236"/>
        <end position="249"/>
    </location>
</feature>
<feature type="transmembrane region" description="Helical" evidence="2">
    <location>
        <begin position="137"/>
        <end position="158"/>
    </location>
</feature>
<dbReference type="OrthoDB" id="10601527at2759"/>
<keyword evidence="2" id="KW-0812">Transmembrane</keyword>
<evidence type="ECO:0000313" key="4">
    <source>
        <dbReference type="Proteomes" id="UP000070544"/>
    </source>
</evidence>
<feature type="compositionally biased region" description="Pro residues" evidence="1">
    <location>
        <begin position="267"/>
        <end position="277"/>
    </location>
</feature>
<gene>
    <name evidence="3" type="ORF">M427DRAFT_461401</name>
</gene>
<name>A0A139A2K2_GONPJ</name>
<sequence>MFQKCVSGRAGNVRQGKPFELVAGGQIIPPILCNGRIAIPISTSIYGGSDPPWIPWCSAHRHLSFPHSDRDSCDAISTRWESHPDLASAHDDFCGGDYGAFLDRCDSLRLDPRKLLAGFSLRLEIWNKPRAREAVLWIHRIGGFSFQLLAIYVLSLGVSSFKSRLGVDVGRLADAFEYTRNIVVILFFLACFLLDGIGVVVAPEMRDAMETPVPETLPRPTKQDPEAAQTERIEPTETTPLIDSGSQPETRPRNFVDSAPQASPIAPVVPPFVPPVVAPATEAEPELGDG</sequence>
<reference evidence="3 4" key="1">
    <citation type="journal article" date="2015" name="Genome Biol. Evol.">
        <title>Phylogenomic analyses indicate that early fungi evolved digesting cell walls of algal ancestors of land plants.</title>
        <authorList>
            <person name="Chang Y."/>
            <person name="Wang S."/>
            <person name="Sekimoto S."/>
            <person name="Aerts A.L."/>
            <person name="Choi C."/>
            <person name="Clum A."/>
            <person name="LaButti K.M."/>
            <person name="Lindquist E.A."/>
            <person name="Yee Ngan C."/>
            <person name="Ohm R.A."/>
            <person name="Salamov A.A."/>
            <person name="Grigoriev I.V."/>
            <person name="Spatafora J.W."/>
            <person name="Berbee M.L."/>
        </authorList>
    </citation>
    <scope>NUCLEOTIDE SEQUENCE [LARGE SCALE GENOMIC DNA]</scope>
    <source>
        <strain evidence="3 4">JEL478</strain>
    </source>
</reference>
<organism evidence="3 4">
    <name type="scientific">Gonapodya prolifera (strain JEL478)</name>
    <name type="common">Monoblepharis prolifera</name>
    <dbReference type="NCBI Taxonomy" id="1344416"/>
    <lineage>
        <taxon>Eukaryota</taxon>
        <taxon>Fungi</taxon>
        <taxon>Fungi incertae sedis</taxon>
        <taxon>Chytridiomycota</taxon>
        <taxon>Chytridiomycota incertae sedis</taxon>
        <taxon>Monoblepharidomycetes</taxon>
        <taxon>Monoblepharidales</taxon>
        <taxon>Gonapodyaceae</taxon>
        <taxon>Gonapodya</taxon>
    </lineage>
</organism>
<evidence type="ECO:0000256" key="1">
    <source>
        <dbReference type="SAM" id="MobiDB-lite"/>
    </source>
</evidence>
<feature type="transmembrane region" description="Helical" evidence="2">
    <location>
        <begin position="178"/>
        <end position="202"/>
    </location>
</feature>
<keyword evidence="2" id="KW-1133">Transmembrane helix</keyword>
<dbReference type="Proteomes" id="UP000070544">
    <property type="component" value="Unassembled WGS sequence"/>
</dbReference>
<accession>A0A139A2K2</accession>
<feature type="region of interest" description="Disordered" evidence="1">
    <location>
        <begin position="211"/>
        <end position="290"/>
    </location>
</feature>
<dbReference type="EMBL" id="KQ965814">
    <property type="protein sequence ID" value="KXS10775.1"/>
    <property type="molecule type" value="Genomic_DNA"/>
</dbReference>
<keyword evidence="2" id="KW-0472">Membrane</keyword>
<protein>
    <submittedName>
        <fullName evidence="3">Uncharacterized protein</fullName>
    </submittedName>
</protein>
<keyword evidence="4" id="KW-1185">Reference proteome</keyword>
<feature type="compositionally biased region" description="Basic and acidic residues" evidence="1">
    <location>
        <begin position="221"/>
        <end position="235"/>
    </location>
</feature>